<accession>A0A2T3KIU2</accession>
<evidence type="ECO:0000313" key="1">
    <source>
        <dbReference type="EMBL" id="PSU99222.1"/>
    </source>
</evidence>
<gene>
    <name evidence="1" type="primary">tssA</name>
    <name evidence="1" type="ORF">C9J27_09650</name>
</gene>
<dbReference type="PANTHER" id="PTHR37024">
    <property type="entry name" value="TYPE VI SECRETION SYSTEM DUF2094 AND IMPA-RELATED DOMAIN PROTEIN"/>
    <property type="match status" value="1"/>
</dbReference>
<protein>
    <submittedName>
        <fullName evidence="1">Type VI secretion system protein TssA</fullName>
    </submittedName>
</protein>
<dbReference type="AlphaFoldDB" id="A0A0B7JJN0"/>
<dbReference type="NCBIfam" id="TIGR03362">
    <property type="entry name" value="VI_chp_7"/>
    <property type="match status" value="1"/>
</dbReference>
<organism evidence="1 2">
    <name type="scientific">Photobacterium kishitanii</name>
    <dbReference type="NCBI Taxonomy" id="318456"/>
    <lineage>
        <taxon>Bacteria</taxon>
        <taxon>Pseudomonadati</taxon>
        <taxon>Pseudomonadota</taxon>
        <taxon>Gammaproteobacteria</taxon>
        <taxon>Vibrionales</taxon>
        <taxon>Vibrionaceae</taxon>
        <taxon>Photobacterium</taxon>
    </lineage>
</organism>
<dbReference type="GeneID" id="29946052"/>
<reference evidence="1 2" key="1">
    <citation type="submission" date="2018-01" db="EMBL/GenBank/DDBJ databases">
        <title>Whole genome sequencing of Histamine producing bacteria.</title>
        <authorList>
            <person name="Butler K."/>
        </authorList>
    </citation>
    <scope>NUCLEOTIDE SEQUENCE [LARGE SCALE GENOMIC DNA]</scope>
    <source>
        <strain evidence="1 2">FS-7.2</strain>
    </source>
</reference>
<accession>A0A0B7JJN0</accession>
<dbReference type="InterPro" id="IPR017739">
    <property type="entry name" value="T6SS-assoc_VCA0119"/>
</dbReference>
<evidence type="ECO:0000313" key="2">
    <source>
        <dbReference type="Proteomes" id="UP000241426"/>
    </source>
</evidence>
<dbReference type="InterPro" id="IPR010657">
    <property type="entry name" value="ImpA_N"/>
</dbReference>
<dbReference type="eggNOG" id="COG3515">
    <property type="taxonomic scope" value="Bacteria"/>
</dbReference>
<dbReference type="Pfam" id="PF16989">
    <property type="entry name" value="T6SS_VasJ"/>
    <property type="match status" value="1"/>
</dbReference>
<dbReference type="Pfam" id="PF06812">
    <property type="entry name" value="ImpA_N"/>
    <property type="match status" value="1"/>
</dbReference>
<dbReference type="PANTHER" id="PTHR37024:SF3">
    <property type="entry name" value="TYPE VI SECRETION SYSTEM PROTEIN TSSA"/>
    <property type="match status" value="1"/>
</dbReference>
<dbReference type="Proteomes" id="UP000241426">
    <property type="component" value="Unassembled WGS sequence"/>
</dbReference>
<sequence length="480" mass="54349">MSMISFREQLLTPIMADNPVGERLRDDPQLNFIDSQMMKVGSLSHGEVQWEEVESSVISLLSTKSKDIKLLTVLMQCLQHKSTPERFTLSIGVLVDFISNFWFECQPIPGKRGVVHRKKFFNQICQRTYVSADKLDSTLFDTELKTVLETLLRELYQHAETLMLPVDVVNDISARLRHKLAQVSSISKVNPLKARIASAVDSSNSNNVTSAVSAVPIPNLNIDSSSDRNFKMSLLKIVECLSELGCDGVMLSLRIRRFAMWYSIHSLPDANVNGETQLMPVSFDRISDYEEGLQRGADIELWRRVEESLTKAPYWLDGHFLSYRIAIALGQDMWAAIIKDELQRFIQRLPALKTCSFKGSMPFISEVSLKWLDSSVGNVKVDEAVQMGSWNERRDEALALALEEGIAPSLKMLNDGLSQATEPRDAFYWRLLSADVMKKNALPAMASEQYQTLYRQVNEMSVTEWEPSLIEQIKNNIAAE</sequence>
<comment type="caution">
    <text evidence="1">The sequence shown here is derived from an EMBL/GenBank/DDBJ whole genome shotgun (WGS) entry which is preliminary data.</text>
</comment>
<proteinExistence type="predicted"/>
<name>A0A0B7JJN0_9GAMM</name>
<dbReference type="EMBL" id="PYNF01000006">
    <property type="protein sequence ID" value="PSU99222.1"/>
    <property type="molecule type" value="Genomic_DNA"/>
</dbReference>
<dbReference type="RefSeq" id="WP_036789796.1">
    <property type="nucleotide sequence ID" value="NZ_LN794353.1"/>
</dbReference>